<comment type="caution">
    <text evidence="2">The sequence shown here is derived from an EMBL/GenBank/DDBJ whole genome shotgun (WGS) entry which is preliminary data.</text>
</comment>
<keyword evidence="1" id="KW-0676">Redox-active center</keyword>
<gene>
    <name evidence="2" type="ORF">L345_08127</name>
</gene>
<dbReference type="InterPro" id="IPR011893">
    <property type="entry name" value="Selenoprotein_Rdx-typ"/>
</dbReference>
<proteinExistence type="predicted"/>
<evidence type="ECO:0000313" key="2">
    <source>
        <dbReference type="EMBL" id="ETE66096.1"/>
    </source>
</evidence>
<dbReference type="EMBL" id="AZIM01001661">
    <property type="protein sequence ID" value="ETE66096.1"/>
    <property type="molecule type" value="Genomic_DNA"/>
</dbReference>
<protein>
    <recommendedName>
        <fullName evidence="4">Selenoprotein W</fullName>
    </recommendedName>
</protein>
<dbReference type="AlphaFoldDB" id="V8NVW9"/>
<sequence length="86" mass="9595">MAAADPLEFLSLQGFQQRQFQKLKKELEKEFPGKLEISGEETPQVTGWFEVMVAGKMVHSKKNGDGFVDNDAKLSKIIKAIRTALA</sequence>
<keyword evidence="3" id="KW-1185">Reference proteome</keyword>
<dbReference type="Gene3D" id="3.40.30.10">
    <property type="entry name" value="Glutaredoxin"/>
    <property type="match status" value="1"/>
</dbReference>
<dbReference type="InterPro" id="IPR051441">
    <property type="entry name" value="SelW_related"/>
</dbReference>
<dbReference type="PANTHER" id="PTHR15124">
    <property type="entry name" value="SELENOPROTEIN W"/>
    <property type="match status" value="1"/>
</dbReference>
<evidence type="ECO:0008006" key="4">
    <source>
        <dbReference type="Google" id="ProtNLM"/>
    </source>
</evidence>
<name>V8NVW9_OPHHA</name>
<dbReference type="Pfam" id="PF10262">
    <property type="entry name" value="Rdx"/>
    <property type="match status" value="1"/>
</dbReference>
<evidence type="ECO:0000313" key="3">
    <source>
        <dbReference type="Proteomes" id="UP000018936"/>
    </source>
</evidence>
<dbReference type="GO" id="GO:0005829">
    <property type="term" value="C:cytosol"/>
    <property type="evidence" value="ECO:0007669"/>
    <property type="project" value="TreeGrafter"/>
</dbReference>
<evidence type="ECO:0000256" key="1">
    <source>
        <dbReference type="ARBA" id="ARBA00023284"/>
    </source>
</evidence>
<dbReference type="OrthoDB" id="444492at2759"/>
<dbReference type="SUPFAM" id="SSF52833">
    <property type="entry name" value="Thioredoxin-like"/>
    <property type="match status" value="1"/>
</dbReference>
<dbReference type="NCBIfam" id="TIGR02174">
    <property type="entry name" value="CXXU_selWTH"/>
    <property type="match status" value="1"/>
</dbReference>
<dbReference type="Proteomes" id="UP000018936">
    <property type="component" value="Unassembled WGS sequence"/>
</dbReference>
<organism evidence="2 3">
    <name type="scientific">Ophiophagus hannah</name>
    <name type="common">King cobra</name>
    <name type="synonym">Naja hannah</name>
    <dbReference type="NCBI Taxonomy" id="8665"/>
    <lineage>
        <taxon>Eukaryota</taxon>
        <taxon>Metazoa</taxon>
        <taxon>Chordata</taxon>
        <taxon>Craniata</taxon>
        <taxon>Vertebrata</taxon>
        <taxon>Euteleostomi</taxon>
        <taxon>Lepidosauria</taxon>
        <taxon>Squamata</taxon>
        <taxon>Bifurcata</taxon>
        <taxon>Unidentata</taxon>
        <taxon>Episquamata</taxon>
        <taxon>Toxicofera</taxon>
        <taxon>Serpentes</taxon>
        <taxon>Colubroidea</taxon>
        <taxon>Elapidae</taxon>
        <taxon>Elapinae</taxon>
        <taxon>Ophiophagus</taxon>
    </lineage>
</organism>
<dbReference type="InterPro" id="IPR036249">
    <property type="entry name" value="Thioredoxin-like_sf"/>
</dbReference>
<accession>V8NVW9</accession>
<feature type="non-terminal residue" evidence="2">
    <location>
        <position position="1"/>
    </location>
</feature>
<reference evidence="2 3" key="1">
    <citation type="journal article" date="2013" name="Proc. Natl. Acad. Sci. U.S.A.">
        <title>The king cobra genome reveals dynamic gene evolution and adaptation in the snake venom system.</title>
        <authorList>
            <person name="Vonk F.J."/>
            <person name="Casewell N.R."/>
            <person name="Henkel C.V."/>
            <person name="Heimberg A.M."/>
            <person name="Jansen H.J."/>
            <person name="McCleary R.J."/>
            <person name="Kerkkamp H.M."/>
            <person name="Vos R.A."/>
            <person name="Guerreiro I."/>
            <person name="Calvete J.J."/>
            <person name="Wuster W."/>
            <person name="Woods A.E."/>
            <person name="Logan J.M."/>
            <person name="Harrison R.A."/>
            <person name="Castoe T.A."/>
            <person name="de Koning A.P."/>
            <person name="Pollock D.D."/>
            <person name="Yandell M."/>
            <person name="Calderon D."/>
            <person name="Renjifo C."/>
            <person name="Currier R.B."/>
            <person name="Salgado D."/>
            <person name="Pla D."/>
            <person name="Sanz L."/>
            <person name="Hyder A.S."/>
            <person name="Ribeiro J.M."/>
            <person name="Arntzen J.W."/>
            <person name="van den Thillart G.E."/>
            <person name="Boetzer M."/>
            <person name="Pirovano W."/>
            <person name="Dirks R.P."/>
            <person name="Spaink H.P."/>
            <person name="Duboule D."/>
            <person name="McGlinn E."/>
            <person name="Kini R.M."/>
            <person name="Richardson M.K."/>
        </authorList>
    </citation>
    <scope>NUCLEOTIDE SEQUENCE</scope>
    <source>
        <tissue evidence="2">Blood</tissue>
    </source>
</reference>
<dbReference type="PANTHER" id="PTHR15124:SF18">
    <property type="entry name" value="SELENOPROTEIN W"/>
    <property type="match status" value="1"/>
</dbReference>